<gene>
    <name evidence="8" type="ORF">PAN0_065c6553</name>
</gene>
<evidence type="ECO:0000313" key="8">
    <source>
        <dbReference type="EMBL" id="GAK68308.1"/>
    </source>
</evidence>
<dbReference type="GeneID" id="26307353"/>
<evidence type="ECO:0000256" key="1">
    <source>
        <dbReference type="ARBA" id="ARBA00004123"/>
    </source>
</evidence>
<dbReference type="PANTHER" id="PTHR31845">
    <property type="entry name" value="FINGER DOMAIN PROTEIN, PUTATIVE-RELATED"/>
    <property type="match status" value="1"/>
</dbReference>
<keyword evidence="6" id="KW-0804">Transcription</keyword>
<organism evidence="8 9">
    <name type="scientific">Pseudozyma antarctica</name>
    <name type="common">Yeast</name>
    <name type="synonym">Candida antarctica</name>
    <dbReference type="NCBI Taxonomy" id="84753"/>
    <lineage>
        <taxon>Eukaryota</taxon>
        <taxon>Fungi</taxon>
        <taxon>Dikarya</taxon>
        <taxon>Basidiomycota</taxon>
        <taxon>Ustilaginomycotina</taxon>
        <taxon>Ustilaginomycetes</taxon>
        <taxon>Ustilaginales</taxon>
        <taxon>Ustilaginaceae</taxon>
        <taxon>Moesziomyces</taxon>
    </lineage>
</organism>
<evidence type="ECO:0000256" key="3">
    <source>
        <dbReference type="ARBA" id="ARBA00022833"/>
    </source>
</evidence>
<dbReference type="PANTHER" id="PTHR31845:SF34">
    <property type="entry name" value="TRANSCRIPTIONAL ACTIVATOR OF PROTEASES PRTT"/>
    <property type="match status" value="1"/>
</dbReference>
<evidence type="ECO:0000256" key="6">
    <source>
        <dbReference type="ARBA" id="ARBA00023163"/>
    </source>
</evidence>
<sequence>MSEPKPTQKGSVLSNLDASADAPQPPTTPPNPRSVSPDDKMTLSDSKEAVDSLASSKDAEPEAKKRKRSQRACIRCRGQKLKCDGVFPCARCLKLKLVCKEPSEANAGTPSSNRVNSDDRDAKAHTASYASSIAAHPHSHANAQLTPSGIPSHGPALPPYASSRPDGGSSDRSRFLSHSHLGPQHRDAMSHHPSDRFGYSLPDAVRRIDLLERTVSRLVERVEGHSALLERPNHYTSGRPTSSRSAASPHKPERKRARADSPDDSDAEVDELQDGASEASVPLQALTRHDRRTSREEPNGEAEHSAPPRSSHGVAAPQPPVSAPVQHESAWPSSNGIRHTPICDPIDAGFITLELGQVLLEFFLTYCHVFAPFLELDDKVSVSSLAATEPFLLSVLLAIGSLYHDSHGKNGPTVRSETHTGLASYALSQLGSQICSSDPTIGSVQAILLIAYWPQAFPGCPDEKLLSGYASNLLQSAARRIQICTINGERTPPSHPHRLSSVWTCSRAFEALAALDTGKGMDLSDPDLALSKAPRPSRSSIPTPYLVRVLPIVKELQVWLGEVSSNSPLAALEVAPPPPRPNLTHDWDRFKYLQSQLFDVEKRWLSAETDCSRLERIVGLVDRWTLQIYLASIALRSAEMGRPSKAHASERGAGYDMRYDEESARFVAAYRHEIRQACQVLLDIFTDPEISGALLYAPGYLLRRFGYAATAAAVLVDYHDAELTRSTQELIYLCSKRFEQVSQLGNSTFASNLAWFVKSSYEKIGGQTNRDEHDSAMASAAHVSVTVADRRRWLGGDVFSIFFGVGVLLDAATGQVDF</sequence>
<keyword evidence="4" id="KW-0805">Transcription regulation</keyword>
<dbReference type="GO" id="GO:0008270">
    <property type="term" value="F:zinc ion binding"/>
    <property type="evidence" value="ECO:0007669"/>
    <property type="project" value="InterPro"/>
</dbReference>
<dbReference type="CDD" id="cd00067">
    <property type="entry name" value="GAL4"/>
    <property type="match status" value="1"/>
</dbReference>
<evidence type="ECO:0000256" key="2">
    <source>
        <dbReference type="ARBA" id="ARBA00022723"/>
    </source>
</evidence>
<dbReference type="Pfam" id="PF00172">
    <property type="entry name" value="Zn_clus"/>
    <property type="match status" value="1"/>
</dbReference>
<evidence type="ECO:0000256" key="5">
    <source>
        <dbReference type="ARBA" id="ARBA00023125"/>
    </source>
</evidence>
<proteinExistence type="predicted"/>
<keyword evidence="7" id="KW-0539">Nucleus</keyword>
<keyword evidence="9" id="KW-1185">Reference proteome</keyword>
<reference evidence="9" key="1">
    <citation type="journal article" date="2014" name="Genome Announc.">
        <title>Draft Genome Sequence of the Yeast Pseudozyma antarctica Type Strain JCM10317, a Producer of the Glycolipid Biosurfactants, Mannosylerythritol Lipids.</title>
        <authorList>
            <person name="Saika A."/>
            <person name="Koike H."/>
            <person name="Hori T."/>
            <person name="Fukuoka T."/>
            <person name="Sato S."/>
            <person name="Habe H."/>
            <person name="Kitamoto D."/>
            <person name="Morita T."/>
        </authorList>
    </citation>
    <scope>NUCLEOTIDE SEQUENCE [LARGE SCALE GENOMIC DNA]</scope>
    <source>
        <strain evidence="9">JCM 10317</strain>
    </source>
</reference>
<evidence type="ECO:0000256" key="4">
    <source>
        <dbReference type="ARBA" id="ARBA00023015"/>
    </source>
</evidence>
<keyword evidence="3" id="KW-0862">Zinc</keyword>
<dbReference type="InterPro" id="IPR001138">
    <property type="entry name" value="Zn2Cys6_DnaBD"/>
</dbReference>
<dbReference type="HOGENOM" id="CLU_348576_0_0_1"/>
<dbReference type="GO" id="GO:0000976">
    <property type="term" value="F:transcription cis-regulatory region binding"/>
    <property type="evidence" value="ECO:0007669"/>
    <property type="project" value="TreeGrafter"/>
</dbReference>
<dbReference type="EMBL" id="DF830132">
    <property type="protein sequence ID" value="GAK68308.1"/>
    <property type="molecule type" value="Genomic_DNA"/>
</dbReference>
<dbReference type="GO" id="GO:0005634">
    <property type="term" value="C:nucleus"/>
    <property type="evidence" value="ECO:0007669"/>
    <property type="project" value="UniProtKB-SubCell"/>
</dbReference>
<keyword evidence="2" id="KW-0479">Metal-binding</keyword>
<evidence type="ECO:0000256" key="7">
    <source>
        <dbReference type="ARBA" id="ARBA00023242"/>
    </source>
</evidence>
<dbReference type="InterPro" id="IPR051089">
    <property type="entry name" value="prtT"/>
</dbReference>
<accession>A0A081CNR2</accession>
<dbReference type="RefSeq" id="XP_014653494.1">
    <property type="nucleotide sequence ID" value="XM_014798008.1"/>
</dbReference>
<comment type="subcellular location">
    <subcellularLocation>
        <location evidence="1">Nucleus</location>
    </subcellularLocation>
</comment>
<dbReference type="InterPro" id="IPR036864">
    <property type="entry name" value="Zn2-C6_fun-type_DNA-bd_sf"/>
</dbReference>
<dbReference type="OrthoDB" id="2123952at2759"/>
<dbReference type="SUPFAM" id="SSF57701">
    <property type="entry name" value="Zn2/Cys6 DNA-binding domain"/>
    <property type="match status" value="1"/>
</dbReference>
<dbReference type="CDD" id="cd12148">
    <property type="entry name" value="fungal_TF_MHR"/>
    <property type="match status" value="1"/>
</dbReference>
<dbReference type="PROSITE" id="PS50048">
    <property type="entry name" value="ZN2_CY6_FUNGAL_2"/>
    <property type="match status" value="1"/>
</dbReference>
<dbReference type="GO" id="GO:0000981">
    <property type="term" value="F:DNA-binding transcription factor activity, RNA polymerase II-specific"/>
    <property type="evidence" value="ECO:0007669"/>
    <property type="project" value="InterPro"/>
</dbReference>
<evidence type="ECO:0000313" key="9">
    <source>
        <dbReference type="Proteomes" id="UP000053758"/>
    </source>
</evidence>
<dbReference type="SMART" id="SM00066">
    <property type="entry name" value="GAL4"/>
    <property type="match status" value="1"/>
</dbReference>
<protein>
    <submittedName>
        <fullName evidence="8">Uncharacterized protein</fullName>
    </submittedName>
</protein>
<dbReference type="AlphaFoldDB" id="A0A081CNR2"/>
<name>A0A081CNR2_PSEA2</name>
<dbReference type="Gene3D" id="4.10.240.10">
    <property type="entry name" value="Zn(2)-C6 fungal-type DNA-binding domain"/>
    <property type="match status" value="1"/>
</dbReference>
<keyword evidence="5" id="KW-0238">DNA-binding</keyword>
<dbReference type="PROSITE" id="PS00463">
    <property type="entry name" value="ZN2_CY6_FUNGAL_1"/>
    <property type="match status" value="1"/>
</dbReference>
<dbReference type="Proteomes" id="UP000053758">
    <property type="component" value="Unassembled WGS sequence"/>
</dbReference>